<protein>
    <submittedName>
        <fullName evidence="1">Uncharacterized protein</fullName>
    </submittedName>
</protein>
<dbReference type="InterPro" id="IPR036691">
    <property type="entry name" value="Endo/exonu/phosph_ase_sf"/>
</dbReference>
<reference evidence="1" key="1">
    <citation type="submission" date="2020-06" db="EMBL/GenBank/DDBJ databases">
        <authorList>
            <person name="Li T."/>
            <person name="Hu X."/>
            <person name="Zhang T."/>
            <person name="Song X."/>
            <person name="Zhang H."/>
            <person name="Dai N."/>
            <person name="Sheng W."/>
            <person name="Hou X."/>
            <person name="Wei L."/>
        </authorList>
    </citation>
    <scope>NUCLEOTIDE SEQUENCE</scope>
    <source>
        <strain evidence="1">G02</strain>
        <tissue evidence="1">Leaf</tissue>
    </source>
</reference>
<comment type="caution">
    <text evidence="1">The sequence shown here is derived from an EMBL/GenBank/DDBJ whole genome shotgun (WGS) entry which is preliminary data.</text>
</comment>
<dbReference type="AlphaFoldDB" id="A0AAW2LP58"/>
<proteinExistence type="predicted"/>
<reference evidence="1" key="2">
    <citation type="journal article" date="2024" name="Plant">
        <title>Genomic evolution and insights into agronomic trait innovations of Sesamum species.</title>
        <authorList>
            <person name="Miao H."/>
            <person name="Wang L."/>
            <person name="Qu L."/>
            <person name="Liu H."/>
            <person name="Sun Y."/>
            <person name="Le M."/>
            <person name="Wang Q."/>
            <person name="Wei S."/>
            <person name="Zheng Y."/>
            <person name="Lin W."/>
            <person name="Duan Y."/>
            <person name="Cao H."/>
            <person name="Xiong S."/>
            <person name="Wang X."/>
            <person name="Wei L."/>
            <person name="Li C."/>
            <person name="Ma Q."/>
            <person name="Ju M."/>
            <person name="Zhao R."/>
            <person name="Li G."/>
            <person name="Mu C."/>
            <person name="Tian Q."/>
            <person name="Mei H."/>
            <person name="Zhang T."/>
            <person name="Gao T."/>
            <person name="Zhang H."/>
        </authorList>
    </citation>
    <scope>NUCLEOTIDE SEQUENCE</scope>
    <source>
        <strain evidence="1">G02</strain>
    </source>
</reference>
<dbReference type="EMBL" id="JACGWJ010000024">
    <property type="protein sequence ID" value="KAL0320289.1"/>
    <property type="molecule type" value="Genomic_DNA"/>
</dbReference>
<evidence type="ECO:0000313" key="1">
    <source>
        <dbReference type="EMBL" id="KAL0320289.1"/>
    </source>
</evidence>
<accession>A0AAW2LP58</accession>
<dbReference type="Gene3D" id="3.60.10.10">
    <property type="entry name" value="Endonuclease/exonuclease/phosphatase"/>
    <property type="match status" value="1"/>
</dbReference>
<name>A0AAW2LP58_SESRA</name>
<sequence length="107" mass="11860">MSSLFTMVYGLNEVVPRRKLWAQLAGVMEDVGDDPWLVLGDLNIVFLSEVNGMSGDISIAIGDFQACIRDTGLISVPIQGEIYTWHSCSDGSRSLWKKLDQMLANDH</sequence>
<organism evidence="1">
    <name type="scientific">Sesamum radiatum</name>
    <name type="common">Black benniseed</name>
    <dbReference type="NCBI Taxonomy" id="300843"/>
    <lineage>
        <taxon>Eukaryota</taxon>
        <taxon>Viridiplantae</taxon>
        <taxon>Streptophyta</taxon>
        <taxon>Embryophyta</taxon>
        <taxon>Tracheophyta</taxon>
        <taxon>Spermatophyta</taxon>
        <taxon>Magnoliopsida</taxon>
        <taxon>eudicotyledons</taxon>
        <taxon>Gunneridae</taxon>
        <taxon>Pentapetalae</taxon>
        <taxon>asterids</taxon>
        <taxon>lamiids</taxon>
        <taxon>Lamiales</taxon>
        <taxon>Pedaliaceae</taxon>
        <taxon>Sesamum</taxon>
    </lineage>
</organism>
<dbReference type="SUPFAM" id="SSF56219">
    <property type="entry name" value="DNase I-like"/>
    <property type="match status" value="1"/>
</dbReference>
<gene>
    <name evidence="1" type="ORF">Sradi_5290400</name>
</gene>